<name>A0A4Q7DIG8_9PROT</name>
<dbReference type="Pfam" id="PF13649">
    <property type="entry name" value="Methyltransf_25"/>
    <property type="match status" value="1"/>
</dbReference>
<evidence type="ECO:0000313" key="3">
    <source>
        <dbReference type="Proteomes" id="UP000293550"/>
    </source>
</evidence>
<keyword evidence="2" id="KW-0808">Transferase</keyword>
<dbReference type="OrthoDB" id="9795085at2"/>
<dbReference type="InterPro" id="IPR029063">
    <property type="entry name" value="SAM-dependent_MTases_sf"/>
</dbReference>
<dbReference type="Gene3D" id="3.40.50.150">
    <property type="entry name" value="Vaccinia Virus protein VP39"/>
    <property type="match status" value="1"/>
</dbReference>
<keyword evidence="2" id="KW-0489">Methyltransferase</keyword>
<dbReference type="SUPFAM" id="SSF53335">
    <property type="entry name" value="S-adenosyl-L-methionine-dependent methyltransferases"/>
    <property type="match status" value="1"/>
</dbReference>
<dbReference type="CDD" id="cd02440">
    <property type="entry name" value="AdoMet_MTases"/>
    <property type="match status" value="1"/>
</dbReference>
<protein>
    <submittedName>
        <fullName evidence="2">Class I SAM-dependent methyltransferase</fullName>
    </submittedName>
</protein>
<comment type="caution">
    <text evidence="2">The sequence shown here is derived from an EMBL/GenBank/DDBJ whole genome shotgun (WGS) entry which is preliminary data.</text>
</comment>
<dbReference type="InterPro" id="IPR041698">
    <property type="entry name" value="Methyltransf_25"/>
</dbReference>
<evidence type="ECO:0000259" key="1">
    <source>
        <dbReference type="Pfam" id="PF13649"/>
    </source>
</evidence>
<dbReference type="EMBL" id="SCFB01000004">
    <property type="protein sequence ID" value="RZI46603.1"/>
    <property type="molecule type" value="Genomic_DNA"/>
</dbReference>
<keyword evidence="3" id="KW-1185">Reference proteome</keyword>
<accession>A0A4Q7DIG8</accession>
<dbReference type="AlphaFoldDB" id="A0A4Q7DIG8"/>
<evidence type="ECO:0000313" key="2">
    <source>
        <dbReference type="EMBL" id="RZI46603.1"/>
    </source>
</evidence>
<dbReference type="GO" id="GO:0008168">
    <property type="term" value="F:methyltransferase activity"/>
    <property type="evidence" value="ECO:0007669"/>
    <property type="project" value="UniProtKB-KW"/>
</dbReference>
<feature type="domain" description="Methyltransferase" evidence="1">
    <location>
        <begin position="166"/>
        <end position="261"/>
    </location>
</feature>
<sequence length="410" mass="45513">MFALNDGKEYMNTINKNGVLKVPNKILPLLSLVSALFVYSYDALASASSQATVVKTPGDCLNEQLRADPRGPFVKVYGPDVFNKTSLGTPVTAIDANKMLAPVASSKQYINLEILYQGEEIRAARQIPPRAHNLNSSGHFGAQMAHIDPTKKAFWDYCQSTEIQSVTEIAGGTGSLAYEILQTYKGQYIFNDMMPLNLMRPALDFPKRNDIFLNNQTFPDELKLPDNSQNAIACFHLIHYFEGSKIEASLALILKALKPGGRLFITALSIDGTPFEWCEDYLKAEAKKVKTNSWPTGFNPNQLADSLGSKGFDRKIFPFDQPFIHPLSVAILGQALQKLGFKITEAKSFPVATPEVFEQQFLKRQIELAEAQGMTVDDSFKNKTKEAIKTDSTYQKQLGKFMQSVIGFVA</sequence>
<dbReference type="Proteomes" id="UP000293550">
    <property type="component" value="Unassembled WGS sequence"/>
</dbReference>
<proteinExistence type="predicted"/>
<reference evidence="2 3" key="1">
    <citation type="submission" date="2018-10" db="EMBL/GenBank/DDBJ databases">
        <title>An updated phylogeny of the Alphaproteobacteria reveals that the parasitic Rickettsiales and Holosporales have independent origins.</title>
        <authorList>
            <person name="Munoz-Gomez S.A."/>
            <person name="Hess S."/>
            <person name="Burger G."/>
            <person name="Lang B.F."/>
            <person name="Susko E."/>
            <person name="Slamovits C.H."/>
            <person name="Roger A.J."/>
        </authorList>
    </citation>
    <scope>NUCLEOTIDE SEQUENCE [LARGE SCALE GENOMIC DNA]</scope>
    <source>
        <strain evidence="2">HOLO01</strain>
    </source>
</reference>
<dbReference type="GO" id="GO:0032259">
    <property type="term" value="P:methylation"/>
    <property type="evidence" value="ECO:0007669"/>
    <property type="project" value="UniProtKB-KW"/>
</dbReference>
<organism evidence="2 3">
    <name type="scientific">Candidatus Finniella inopinata</name>
    <dbReference type="NCBI Taxonomy" id="1696036"/>
    <lineage>
        <taxon>Bacteria</taxon>
        <taxon>Pseudomonadati</taxon>
        <taxon>Pseudomonadota</taxon>
        <taxon>Alphaproteobacteria</taxon>
        <taxon>Holosporales</taxon>
        <taxon>Candidatus Paracaedibacteraceae</taxon>
        <taxon>Candidatus Finniella</taxon>
    </lineage>
</organism>
<gene>
    <name evidence="2" type="ORF">EQU50_03175</name>
</gene>